<evidence type="ECO:0000256" key="6">
    <source>
        <dbReference type="ARBA" id="ARBA00049877"/>
    </source>
</evidence>
<comment type="catalytic activity">
    <reaction evidence="6">
        <text>(3S)-3-hydroxy-3-methylglutaryl-CoA = acetoacetate + acetyl-CoA</text>
        <dbReference type="Rhea" id="RHEA:24404"/>
        <dbReference type="ChEBI" id="CHEBI:13705"/>
        <dbReference type="ChEBI" id="CHEBI:43074"/>
        <dbReference type="ChEBI" id="CHEBI:57288"/>
        <dbReference type="EC" id="4.1.3.4"/>
    </reaction>
</comment>
<comment type="similarity">
    <text evidence="2">Belongs to the HMG-CoA lyase family.</text>
</comment>
<dbReference type="InterPro" id="IPR000138">
    <property type="entry name" value="HMG_CoA_lyase_AS"/>
</dbReference>
<evidence type="ECO:0000256" key="4">
    <source>
        <dbReference type="ARBA" id="ARBA00022723"/>
    </source>
</evidence>
<dbReference type="CDD" id="cd07938">
    <property type="entry name" value="DRE_TIM_HMGL"/>
    <property type="match status" value="1"/>
</dbReference>
<dbReference type="GO" id="GO:0006552">
    <property type="term" value="P:L-leucine catabolic process"/>
    <property type="evidence" value="ECO:0007669"/>
    <property type="project" value="TreeGrafter"/>
</dbReference>
<comment type="pathway">
    <text evidence="1">Metabolic intermediate metabolism; (S)-3-hydroxy-3-methylglutaryl-CoA degradation; acetoacetate from (S)-3-hydroxy-3-methylglutaryl-CoA: step 1/1.</text>
</comment>
<dbReference type="PANTHER" id="PTHR42738">
    <property type="entry name" value="HYDROXYMETHYLGLUTARYL-COA LYASE"/>
    <property type="match status" value="1"/>
</dbReference>
<organism evidence="8 9">
    <name type="scientific">Cajanus cajan</name>
    <name type="common">Pigeon pea</name>
    <name type="synonym">Cajanus indicus</name>
    <dbReference type="NCBI Taxonomy" id="3821"/>
    <lineage>
        <taxon>Eukaryota</taxon>
        <taxon>Viridiplantae</taxon>
        <taxon>Streptophyta</taxon>
        <taxon>Embryophyta</taxon>
        <taxon>Tracheophyta</taxon>
        <taxon>Spermatophyta</taxon>
        <taxon>Magnoliopsida</taxon>
        <taxon>eudicotyledons</taxon>
        <taxon>Gunneridae</taxon>
        <taxon>Pentapetalae</taxon>
        <taxon>rosids</taxon>
        <taxon>fabids</taxon>
        <taxon>Fabales</taxon>
        <taxon>Fabaceae</taxon>
        <taxon>Papilionoideae</taxon>
        <taxon>50 kb inversion clade</taxon>
        <taxon>NPAAA clade</taxon>
        <taxon>indigoferoid/millettioid clade</taxon>
        <taxon>Phaseoleae</taxon>
        <taxon>Cajanus</taxon>
    </lineage>
</organism>
<dbReference type="SUPFAM" id="SSF51569">
    <property type="entry name" value="Aldolase"/>
    <property type="match status" value="1"/>
</dbReference>
<dbReference type="OrthoDB" id="1905920at2759"/>
<gene>
    <name evidence="8" type="ORF">KK1_005848</name>
</gene>
<dbReference type="InterPro" id="IPR013785">
    <property type="entry name" value="Aldolase_TIM"/>
</dbReference>
<protein>
    <recommendedName>
        <fullName evidence="3">hydroxymethylglutaryl-CoA lyase</fullName>
        <ecNumber evidence="3">4.1.3.4</ecNumber>
    </recommendedName>
</protein>
<dbReference type="GO" id="GO:0046951">
    <property type="term" value="P:ketone body biosynthetic process"/>
    <property type="evidence" value="ECO:0007669"/>
    <property type="project" value="TreeGrafter"/>
</dbReference>
<evidence type="ECO:0000256" key="3">
    <source>
        <dbReference type="ARBA" id="ARBA00012910"/>
    </source>
</evidence>
<dbReference type="PROSITE" id="PS01062">
    <property type="entry name" value="HMG_COA_LYASE"/>
    <property type="match status" value="1"/>
</dbReference>
<dbReference type="Gene3D" id="3.20.20.70">
    <property type="entry name" value="Aldolase class I"/>
    <property type="match status" value="1"/>
</dbReference>
<reference evidence="8 9" key="1">
    <citation type="journal article" date="2012" name="Nat. Biotechnol.">
        <title>Draft genome sequence of pigeonpea (Cajanus cajan), an orphan legume crop of resource-poor farmers.</title>
        <authorList>
            <person name="Varshney R.K."/>
            <person name="Chen W."/>
            <person name="Li Y."/>
            <person name="Bharti A.K."/>
            <person name="Saxena R.K."/>
            <person name="Schlueter J.A."/>
            <person name="Donoghue M.T."/>
            <person name="Azam S."/>
            <person name="Fan G."/>
            <person name="Whaley A.M."/>
            <person name="Farmer A.D."/>
            <person name="Sheridan J."/>
            <person name="Iwata A."/>
            <person name="Tuteja R."/>
            <person name="Penmetsa R.V."/>
            <person name="Wu W."/>
            <person name="Upadhyaya H.D."/>
            <person name="Yang S.P."/>
            <person name="Shah T."/>
            <person name="Saxena K.B."/>
            <person name="Michael T."/>
            <person name="McCombie W.R."/>
            <person name="Yang B."/>
            <person name="Zhang G."/>
            <person name="Yang H."/>
            <person name="Wang J."/>
            <person name="Spillane C."/>
            <person name="Cook D.R."/>
            <person name="May G.D."/>
            <person name="Xu X."/>
            <person name="Jackson S.A."/>
        </authorList>
    </citation>
    <scope>NUCLEOTIDE SEQUENCE [LARGE SCALE GENOMIC DNA]</scope>
    <source>
        <strain evidence="9">cv. Asha</strain>
    </source>
</reference>
<dbReference type="GO" id="GO:0004419">
    <property type="term" value="F:hydroxymethylglutaryl-CoA lyase activity"/>
    <property type="evidence" value="ECO:0007669"/>
    <property type="project" value="UniProtKB-EC"/>
</dbReference>
<dbReference type="Pfam" id="PF00682">
    <property type="entry name" value="HMGL-like"/>
    <property type="match status" value="1"/>
</dbReference>
<evidence type="ECO:0000256" key="2">
    <source>
        <dbReference type="ARBA" id="ARBA00009405"/>
    </source>
</evidence>
<dbReference type="PROSITE" id="PS50991">
    <property type="entry name" value="PYR_CT"/>
    <property type="match status" value="1"/>
</dbReference>
<dbReference type="PANTHER" id="PTHR42738:SF7">
    <property type="entry name" value="HYDROXYMETHYLGLUTARYL-COA LYASE"/>
    <property type="match status" value="1"/>
</dbReference>
<keyword evidence="9" id="KW-1185">Reference proteome</keyword>
<evidence type="ECO:0000256" key="1">
    <source>
        <dbReference type="ARBA" id="ARBA00005143"/>
    </source>
</evidence>
<sequence>MSSLEEPLGLDKLPSMSTIDRIQRFSSGACRPRVDNLGMGNCWIEGPSCSTSNSCNEDDEEYTAETFPWKRQTRDLSRDGSFSQKTLTKGRKSMKFGMIDDSFSDCQNSPKCNTIDLQDLAYKFLNGIPKFVKIVEVGPRDGLQNEKNIVPTSVKIELIHRLASTGLSVIEATSFVSPKWVPQLADAKDVMQAVHSLRGIRLPVLTPNLKGFEAAIAAGAREVAIFASASESFSKSNINCSIEESLIRFRAVTRAAKQLSIPVRGYVSCIAGCPVEGPIPPSKVAYVAKELYDMGCFEISLGDTIGVGTPGTIVPMLLAVMAVVPIDKLAVHFHDTYGQSLPNILVSLQMGISTVDSSVAGLGGCPYAKGASGNVATEDVVYMLNGLGVKTNVDLPKLMLAGHFISNHLGRPSTSKTAIAFNNSHN</sequence>
<dbReference type="InterPro" id="IPR000891">
    <property type="entry name" value="PYR_CT"/>
</dbReference>
<keyword evidence="4" id="KW-0479">Metal-binding</keyword>
<dbReference type="Gramene" id="C.cajan_05707.t">
    <property type="protein sequence ID" value="C.cajan_05707.t"/>
    <property type="gene ID" value="C.cajan_05707"/>
</dbReference>
<proteinExistence type="inferred from homology"/>
<keyword evidence="5 8" id="KW-0456">Lyase</keyword>
<dbReference type="EMBL" id="CM003604">
    <property type="protein sequence ID" value="KYP73233.1"/>
    <property type="molecule type" value="Genomic_DNA"/>
</dbReference>
<evidence type="ECO:0000259" key="7">
    <source>
        <dbReference type="PROSITE" id="PS50991"/>
    </source>
</evidence>
<evidence type="ECO:0000313" key="8">
    <source>
        <dbReference type="EMBL" id="KYP73233.1"/>
    </source>
</evidence>
<feature type="domain" description="Pyruvate carboxyltransferase" evidence="7">
    <location>
        <begin position="132"/>
        <end position="399"/>
    </location>
</feature>
<dbReference type="AlphaFoldDB" id="A0A151U1M8"/>
<dbReference type="UniPathway" id="UPA00896">
    <property type="reaction ID" value="UER00863"/>
</dbReference>
<dbReference type="FunFam" id="3.20.20.70:FF:000038">
    <property type="entry name" value="Hydroxymethylglutaryl-CoA lyase, mitochondrial"/>
    <property type="match status" value="1"/>
</dbReference>
<evidence type="ECO:0000256" key="5">
    <source>
        <dbReference type="ARBA" id="ARBA00023239"/>
    </source>
</evidence>
<evidence type="ECO:0000313" key="9">
    <source>
        <dbReference type="Proteomes" id="UP000075243"/>
    </source>
</evidence>
<dbReference type="EC" id="4.1.3.4" evidence="3"/>
<dbReference type="NCBIfam" id="NF004283">
    <property type="entry name" value="PRK05692.1"/>
    <property type="match status" value="1"/>
</dbReference>
<dbReference type="OMA" id="AYKFLNC"/>
<dbReference type="GO" id="GO:0046872">
    <property type="term" value="F:metal ion binding"/>
    <property type="evidence" value="ECO:0007669"/>
    <property type="project" value="UniProtKB-KW"/>
</dbReference>
<dbReference type="GO" id="GO:0005739">
    <property type="term" value="C:mitochondrion"/>
    <property type="evidence" value="ECO:0007669"/>
    <property type="project" value="TreeGrafter"/>
</dbReference>
<dbReference type="InterPro" id="IPR043594">
    <property type="entry name" value="HMGL"/>
</dbReference>
<accession>A0A151U1M8</accession>
<dbReference type="Proteomes" id="UP000075243">
    <property type="component" value="Chromosome 2"/>
</dbReference>
<dbReference type="STRING" id="3821.A0A151U1M8"/>
<name>A0A151U1M8_CAJCA</name>